<dbReference type="AlphaFoldDB" id="A0A136A133"/>
<name>A0A136A133_9ALTE</name>
<keyword evidence="2" id="KW-0963">Cytoplasm</keyword>
<dbReference type="GO" id="GO:0097163">
    <property type="term" value="F:sulfur carrier activity"/>
    <property type="evidence" value="ECO:0007669"/>
    <property type="project" value="TreeGrafter"/>
</dbReference>
<sequence>MNYSFEFNGTTINTDKAGYLLNMQDWQPELAPLLAQQENIKLTESHWEVVNFVRDFYLEYETSPAMRALVKAMAQTLGPDKGNSRYLFKLFPLGPAKQATKIAGLPKPAKCL</sequence>
<accession>A0A136A133</accession>
<dbReference type="Gene3D" id="3.30.1420.10">
    <property type="match status" value="1"/>
</dbReference>
<dbReference type="NCBIfam" id="TIGR03342">
    <property type="entry name" value="dsrC_tusE_dsvC"/>
    <property type="match status" value="1"/>
</dbReference>
<comment type="similarity">
    <text evidence="4">Belongs to the dsrC/tusE family.</text>
</comment>
<comment type="caution">
    <text evidence="6">The sequence shown here is derived from an EMBL/GenBank/DDBJ whole genome shotgun (WGS) entry which is preliminary data.</text>
</comment>
<gene>
    <name evidence="6" type="ORF">AX660_12235</name>
</gene>
<feature type="active site" description="Cysteine persulfide intermediate" evidence="5">
    <location>
        <position position="111"/>
    </location>
</feature>
<organism evidence="6 7">
    <name type="scientific">Paraglaciecola hydrolytica</name>
    <dbReference type="NCBI Taxonomy" id="1799789"/>
    <lineage>
        <taxon>Bacteria</taxon>
        <taxon>Pseudomonadati</taxon>
        <taxon>Pseudomonadota</taxon>
        <taxon>Gammaproteobacteria</taxon>
        <taxon>Alteromonadales</taxon>
        <taxon>Alteromonadaceae</taxon>
        <taxon>Paraglaciecola</taxon>
    </lineage>
</organism>
<keyword evidence="3 4" id="KW-0808">Transferase</keyword>
<comment type="subcellular location">
    <subcellularLocation>
        <location evidence="1">Cytoplasm</location>
    </subcellularLocation>
</comment>
<evidence type="ECO:0000256" key="2">
    <source>
        <dbReference type="ARBA" id="ARBA00022490"/>
    </source>
</evidence>
<dbReference type="EC" id="2.8.1.-" evidence="4"/>
<evidence type="ECO:0000313" key="6">
    <source>
        <dbReference type="EMBL" id="KXI28945.1"/>
    </source>
</evidence>
<comment type="function">
    <text evidence="4">Part of a sulfur-relay system.</text>
</comment>
<dbReference type="GO" id="GO:0002143">
    <property type="term" value="P:tRNA wobble position uridine thiolation"/>
    <property type="evidence" value="ECO:0007669"/>
    <property type="project" value="TreeGrafter"/>
</dbReference>
<dbReference type="PIRSF" id="PIRSF006223">
    <property type="entry name" value="DsrC_TusE"/>
    <property type="match status" value="1"/>
</dbReference>
<proteinExistence type="inferred from homology"/>
<protein>
    <recommendedName>
        <fullName evidence="4">Sulfurtransferase</fullName>
        <ecNumber evidence="4">2.8.1.-</ecNumber>
    </recommendedName>
</protein>
<dbReference type="STRING" id="1799789.AX660_12235"/>
<dbReference type="InterPro" id="IPR043163">
    <property type="entry name" value="DsrC-like_N"/>
</dbReference>
<evidence type="ECO:0000256" key="5">
    <source>
        <dbReference type="PIRSR" id="PIRSR006223-50"/>
    </source>
</evidence>
<dbReference type="OrthoDB" id="9786347at2"/>
<evidence type="ECO:0000313" key="7">
    <source>
        <dbReference type="Proteomes" id="UP000070299"/>
    </source>
</evidence>
<evidence type="ECO:0000256" key="1">
    <source>
        <dbReference type="ARBA" id="ARBA00004496"/>
    </source>
</evidence>
<dbReference type="PANTHER" id="PTHR37010:SF1">
    <property type="entry name" value="SULFURTRANSFERASE TUSE"/>
    <property type="match status" value="1"/>
</dbReference>
<evidence type="ECO:0000256" key="3">
    <source>
        <dbReference type="ARBA" id="ARBA00022679"/>
    </source>
</evidence>
<dbReference type="GO" id="GO:0005737">
    <property type="term" value="C:cytoplasm"/>
    <property type="evidence" value="ECO:0007669"/>
    <property type="project" value="UniProtKB-SubCell"/>
</dbReference>
<keyword evidence="7" id="KW-1185">Reference proteome</keyword>
<dbReference type="GO" id="GO:0016740">
    <property type="term" value="F:transferase activity"/>
    <property type="evidence" value="ECO:0007669"/>
    <property type="project" value="UniProtKB-KW"/>
</dbReference>
<dbReference type="InterPro" id="IPR042072">
    <property type="entry name" value="DsrC-like_C"/>
</dbReference>
<dbReference type="SUPFAM" id="SSF69721">
    <property type="entry name" value="DsrC, the gamma subunit of dissimilatory sulfite reductase"/>
    <property type="match status" value="1"/>
</dbReference>
<dbReference type="PANTHER" id="PTHR37010">
    <property type="entry name" value="SULFURTRANSFERASE TUSE"/>
    <property type="match status" value="1"/>
</dbReference>
<dbReference type="InterPro" id="IPR025526">
    <property type="entry name" value="DsrC-like_dom_sf"/>
</dbReference>
<evidence type="ECO:0000256" key="4">
    <source>
        <dbReference type="PIRNR" id="PIRNR006223"/>
    </source>
</evidence>
<reference evidence="7" key="1">
    <citation type="submission" date="2016-02" db="EMBL/GenBank/DDBJ databases">
        <authorList>
            <person name="Schultz-Johansen M."/>
            <person name="Glaring M.A."/>
            <person name="Bech P.K."/>
            <person name="Stougaard P."/>
        </authorList>
    </citation>
    <scope>NUCLEOTIDE SEQUENCE [LARGE SCALE GENOMIC DNA]</scope>
    <source>
        <strain evidence="7">S66</strain>
    </source>
</reference>
<dbReference type="Gene3D" id="1.10.10.370">
    <property type="entry name" value="DsrC-like protein, C-terminal domain"/>
    <property type="match status" value="1"/>
</dbReference>
<dbReference type="Pfam" id="PF04358">
    <property type="entry name" value="DsrC"/>
    <property type="match status" value="1"/>
</dbReference>
<dbReference type="InterPro" id="IPR007453">
    <property type="entry name" value="DsrC/TusE"/>
</dbReference>
<dbReference type="FunFam" id="1.10.10.370:FF:000001">
    <property type="entry name" value="Sulfurtransferase"/>
    <property type="match status" value="1"/>
</dbReference>
<dbReference type="Proteomes" id="UP000070299">
    <property type="component" value="Unassembled WGS sequence"/>
</dbReference>
<dbReference type="EMBL" id="LSNE01000005">
    <property type="protein sequence ID" value="KXI28945.1"/>
    <property type="molecule type" value="Genomic_DNA"/>
</dbReference>
<dbReference type="RefSeq" id="WP_068375853.1">
    <property type="nucleotide sequence ID" value="NZ_LSNE01000005.1"/>
</dbReference>